<proteinExistence type="predicted"/>
<feature type="region of interest" description="Disordered" evidence="1">
    <location>
        <begin position="64"/>
        <end position="94"/>
    </location>
</feature>
<name>X0K652_FUSO5</name>
<dbReference type="GeneID" id="42027206"/>
<protein>
    <submittedName>
        <fullName evidence="2">Uncharacterized protein</fullName>
    </submittedName>
</protein>
<reference evidence="2" key="2">
    <citation type="submission" date="2012-05" db="EMBL/GenBank/DDBJ databases">
        <title>The Genome Annotation of Fusarium oxysporum II5.</title>
        <authorList>
            <consortium name="The Broad Institute Genomics Platform"/>
            <person name="Ma L.-J."/>
            <person name="Corby-Kistler H."/>
            <person name="Broz K."/>
            <person name="Gale L.R."/>
            <person name="Jonkers W."/>
            <person name="O'Donnell K."/>
            <person name="Ploetz R."/>
            <person name="Steinberg C."/>
            <person name="Schwartz D.C."/>
            <person name="VanEtten H."/>
            <person name="Zhou S."/>
            <person name="Young S.K."/>
            <person name="Zeng Q."/>
            <person name="Gargeya S."/>
            <person name="Fitzgerald M."/>
            <person name="Abouelleil A."/>
            <person name="Alvarado L."/>
            <person name="Chapman S.B."/>
            <person name="Gainer-Dewar J."/>
            <person name="Goldberg J."/>
            <person name="Griggs A."/>
            <person name="Gujja S."/>
            <person name="Hansen M."/>
            <person name="Howarth C."/>
            <person name="Imamovic A."/>
            <person name="Ireland A."/>
            <person name="Larimer J."/>
            <person name="McCowan C."/>
            <person name="Murphy C."/>
            <person name="Pearson M."/>
            <person name="Poon T.W."/>
            <person name="Priest M."/>
            <person name="Roberts A."/>
            <person name="Saif S."/>
            <person name="Shea T."/>
            <person name="Sykes S."/>
            <person name="Wortman J."/>
            <person name="Nusbaum C."/>
            <person name="Birren B."/>
        </authorList>
    </citation>
    <scope>NUCLEOTIDE SEQUENCE</scope>
    <source>
        <strain evidence="2">54006</strain>
    </source>
</reference>
<dbReference type="RefSeq" id="XP_031071138.1">
    <property type="nucleotide sequence ID" value="XM_031199101.1"/>
</dbReference>
<sequence>MIKSRRFAQAAWLGSQVETPWGILGWPVKLGRVDEQHEKIRTESVRYAKVVNLKIPWEISLRTRSKPPVARTHHQSTTDHGPTPGLGGHQGSGMMDPRHSSILTYQYRGPVIVGVSGPPLHTAIISWASLDHRVRILPYNAPAVCPKYFNDLDQDTQVEPEQFLLPRHSASVLDINFYHYEQRPWRISHSTAEKKPCVFRVKPSLRWTNPATAQRDA</sequence>
<accession>X0K652</accession>
<dbReference type="HOGENOM" id="CLU_1272347_0_0_1"/>
<evidence type="ECO:0000256" key="1">
    <source>
        <dbReference type="SAM" id="MobiDB-lite"/>
    </source>
</evidence>
<reference evidence="2" key="1">
    <citation type="submission" date="2011-11" db="EMBL/GenBank/DDBJ databases">
        <title>The Genome Sequence of Fusarium oxysporum II5.</title>
        <authorList>
            <consortium name="The Broad Institute Genome Sequencing Platform"/>
            <person name="Ma L.-J."/>
            <person name="Gale L.R."/>
            <person name="Schwartz D.C."/>
            <person name="Zhou S."/>
            <person name="Corby-Kistler H."/>
            <person name="Young S.K."/>
            <person name="Zeng Q."/>
            <person name="Gargeya S."/>
            <person name="Fitzgerald M."/>
            <person name="Haas B."/>
            <person name="Abouelleil A."/>
            <person name="Alvarado L."/>
            <person name="Arachchi H.M."/>
            <person name="Berlin A."/>
            <person name="Brown A."/>
            <person name="Chapman S.B."/>
            <person name="Chen Z."/>
            <person name="Dunbar C."/>
            <person name="Freedman E."/>
            <person name="Gearin G."/>
            <person name="Goldberg J."/>
            <person name="Griggs A."/>
            <person name="Gujja S."/>
            <person name="Heiman D."/>
            <person name="Howarth C."/>
            <person name="Larson L."/>
            <person name="Lui A."/>
            <person name="MacDonald P.J.P."/>
            <person name="Montmayeur A."/>
            <person name="Murphy C."/>
            <person name="Neiman D."/>
            <person name="Pearson M."/>
            <person name="Priest M."/>
            <person name="Roberts A."/>
            <person name="Saif S."/>
            <person name="Shea T."/>
            <person name="Shenoy N."/>
            <person name="Sisk P."/>
            <person name="Stolte C."/>
            <person name="Sykes S."/>
            <person name="Wortman J."/>
            <person name="Nusbaum C."/>
            <person name="Birren B."/>
        </authorList>
    </citation>
    <scope>NUCLEOTIDE SEQUENCE [LARGE SCALE GENOMIC DNA]</scope>
    <source>
        <strain evidence="2">54006</strain>
    </source>
</reference>
<dbReference type="VEuPathDB" id="FungiDB:FOIG_02031"/>
<dbReference type="Proteomes" id="UP000030685">
    <property type="component" value="Unassembled WGS sequence"/>
</dbReference>
<evidence type="ECO:0000313" key="2">
    <source>
        <dbReference type="EMBL" id="EXM09049.1"/>
    </source>
</evidence>
<organism evidence="2">
    <name type="scientific">Fusarium odoratissimum (strain NRRL 54006)</name>
    <dbReference type="NCBI Taxonomy" id="1089451"/>
    <lineage>
        <taxon>Eukaryota</taxon>
        <taxon>Fungi</taxon>
        <taxon>Dikarya</taxon>
        <taxon>Ascomycota</taxon>
        <taxon>Pezizomycotina</taxon>
        <taxon>Sordariomycetes</taxon>
        <taxon>Hypocreomycetidae</taxon>
        <taxon>Hypocreales</taxon>
        <taxon>Nectriaceae</taxon>
        <taxon>Fusarium</taxon>
        <taxon>Fusarium oxysporum species complex</taxon>
        <taxon>Fusarium oxysporum f. sp. cubense (strain race 4)</taxon>
    </lineage>
</organism>
<dbReference type="AlphaFoldDB" id="X0K652"/>
<dbReference type="EMBL" id="JH658273">
    <property type="protein sequence ID" value="EXM09049.1"/>
    <property type="molecule type" value="Genomic_DNA"/>
</dbReference>
<gene>
    <name evidence="2" type="ORF">FOIG_02031</name>
</gene>